<evidence type="ECO:0000313" key="3">
    <source>
        <dbReference type="Proteomes" id="UP000298416"/>
    </source>
</evidence>
<sequence length="170" mass="19825">MQQMVSRANIPRTMMSLTPLAEPEKRELEWESRWGQRKLESHQFEVRWEKMMQQLRDMIVPKPSGGVAVADKEFNFESPVEEVDLHLESHDGEWIVQRSTSTTNEHADSHESHEKEGEPIGELFLSCNITYHHQLEVMLTPRQKTEELELSIPLPHNCNLEKVNDIDSEP</sequence>
<gene>
    <name evidence="2" type="ORF">SASPL_151184</name>
</gene>
<feature type="region of interest" description="Disordered" evidence="1">
    <location>
        <begin position="100"/>
        <end position="119"/>
    </location>
</feature>
<reference evidence="2" key="1">
    <citation type="submission" date="2018-01" db="EMBL/GenBank/DDBJ databases">
        <authorList>
            <person name="Mao J.F."/>
        </authorList>
    </citation>
    <scope>NUCLEOTIDE SEQUENCE</scope>
    <source>
        <strain evidence="2">Huo1</strain>
        <tissue evidence="2">Leaf</tissue>
    </source>
</reference>
<organism evidence="2">
    <name type="scientific">Salvia splendens</name>
    <name type="common">Scarlet sage</name>
    <dbReference type="NCBI Taxonomy" id="180675"/>
    <lineage>
        <taxon>Eukaryota</taxon>
        <taxon>Viridiplantae</taxon>
        <taxon>Streptophyta</taxon>
        <taxon>Embryophyta</taxon>
        <taxon>Tracheophyta</taxon>
        <taxon>Spermatophyta</taxon>
        <taxon>Magnoliopsida</taxon>
        <taxon>eudicotyledons</taxon>
        <taxon>Gunneridae</taxon>
        <taxon>Pentapetalae</taxon>
        <taxon>asterids</taxon>
        <taxon>lamiids</taxon>
        <taxon>Lamiales</taxon>
        <taxon>Lamiaceae</taxon>
        <taxon>Nepetoideae</taxon>
        <taxon>Mentheae</taxon>
        <taxon>Salviinae</taxon>
        <taxon>Salvia</taxon>
        <taxon>Salvia subgen. Calosphace</taxon>
        <taxon>core Calosphace</taxon>
    </lineage>
</organism>
<evidence type="ECO:0000256" key="1">
    <source>
        <dbReference type="SAM" id="MobiDB-lite"/>
    </source>
</evidence>
<reference evidence="2" key="2">
    <citation type="submission" date="2020-08" db="EMBL/GenBank/DDBJ databases">
        <title>Plant Genome Project.</title>
        <authorList>
            <person name="Zhang R.-G."/>
        </authorList>
    </citation>
    <scope>NUCLEOTIDE SEQUENCE</scope>
    <source>
        <strain evidence="2">Huo1</strain>
        <tissue evidence="2">Leaf</tissue>
    </source>
</reference>
<name>A0A8X8Z2S0_SALSN</name>
<feature type="compositionally biased region" description="Basic and acidic residues" evidence="1">
    <location>
        <begin position="105"/>
        <end position="118"/>
    </location>
</feature>
<protein>
    <submittedName>
        <fullName evidence="2">Uncharacterized protein</fullName>
    </submittedName>
</protein>
<comment type="caution">
    <text evidence="2">The sequence shown here is derived from an EMBL/GenBank/DDBJ whole genome shotgun (WGS) entry which is preliminary data.</text>
</comment>
<dbReference type="Proteomes" id="UP000298416">
    <property type="component" value="Unassembled WGS sequence"/>
</dbReference>
<proteinExistence type="predicted"/>
<accession>A0A8X8Z2S0</accession>
<dbReference type="EMBL" id="PNBA02000020">
    <property type="protein sequence ID" value="KAG6389711.1"/>
    <property type="molecule type" value="Genomic_DNA"/>
</dbReference>
<keyword evidence="3" id="KW-1185">Reference proteome</keyword>
<dbReference type="AlphaFoldDB" id="A0A8X8Z2S0"/>
<evidence type="ECO:0000313" key="2">
    <source>
        <dbReference type="EMBL" id="KAG6389711.1"/>
    </source>
</evidence>